<comment type="similarity">
    <text evidence="2">Belongs to the RLP family.</text>
</comment>
<keyword evidence="6" id="KW-0677">Repeat</keyword>
<comment type="subcellular location">
    <subcellularLocation>
        <location evidence="1">Cell membrane</location>
        <topology evidence="1">Single-pass type I membrane protein</topology>
    </subcellularLocation>
</comment>
<dbReference type="InterPro" id="IPR055414">
    <property type="entry name" value="LRR_R13L4/SHOC2-like"/>
</dbReference>
<evidence type="ECO:0000256" key="8">
    <source>
        <dbReference type="ARBA" id="ARBA00023136"/>
    </source>
</evidence>
<organism evidence="12 13">
    <name type="scientific">Hibiscus sabdariffa</name>
    <name type="common">roselle</name>
    <dbReference type="NCBI Taxonomy" id="183260"/>
    <lineage>
        <taxon>Eukaryota</taxon>
        <taxon>Viridiplantae</taxon>
        <taxon>Streptophyta</taxon>
        <taxon>Embryophyta</taxon>
        <taxon>Tracheophyta</taxon>
        <taxon>Spermatophyta</taxon>
        <taxon>Magnoliopsida</taxon>
        <taxon>eudicotyledons</taxon>
        <taxon>Gunneridae</taxon>
        <taxon>Pentapetalae</taxon>
        <taxon>rosids</taxon>
        <taxon>malvids</taxon>
        <taxon>Malvales</taxon>
        <taxon>Malvaceae</taxon>
        <taxon>Malvoideae</taxon>
        <taxon>Hibiscus</taxon>
    </lineage>
</organism>
<evidence type="ECO:0000256" key="7">
    <source>
        <dbReference type="ARBA" id="ARBA00022989"/>
    </source>
</evidence>
<evidence type="ECO:0000259" key="11">
    <source>
        <dbReference type="Pfam" id="PF23598"/>
    </source>
</evidence>
<keyword evidence="3" id="KW-1003">Cell membrane</keyword>
<evidence type="ECO:0000256" key="1">
    <source>
        <dbReference type="ARBA" id="ARBA00004251"/>
    </source>
</evidence>
<evidence type="ECO:0000256" key="4">
    <source>
        <dbReference type="ARBA" id="ARBA00022692"/>
    </source>
</evidence>
<dbReference type="Pfam" id="PF23598">
    <property type="entry name" value="LRR_14"/>
    <property type="match status" value="1"/>
</dbReference>
<dbReference type="PANTHER" id="PTHR48052:SF8">
    <property type="entry name" value="LRR RECEPTOR-LIKE SERINE_THREONINE-PROTEIN KINASE FLS2"/>
    <property type="match status" value="1"/>
</dbReference>
<keyword evidence="4" id="KW-0812">Transmembrane</keyword>
<dbReference type="EMBL" id="JBBPBM010000066">
    <property type="protein sequence ID" value="KAK8514514.1"/>
    <property type="molecule type" value="Genomic_DNA"/>
</dbReference>
<evidence type="ECO:0000256" key="10">
    <source>
        <dbReference type="ARBA" id="ARBA00023180"/>
    </source>
</evidence>
<keyword evidence="7" id="KW-1133">Transmembrane helix</keyword>
<dbReference type="SUPFAM" id="SSF52058">
    <property type="entry name" value="L domain-like"/>
    <property type="match status" value="1"/>
</dbReference>
<keyword evidence="10" id="KW-0325">Glycoprotein</keyword>
<protein>
    <recommendedName>
        <fullName evidence="11">Disease resistance R13L4/SHOC-2-like LRR domain-containing protein</fullName>
    </recommendedName>
</protein>
<evidence type="ECO:0000313" key="12">
    <source>
        <dbReference type="EMBL" id="KAK8514514.1"/>
    </source>
</evidence>
<accession>A0ABR2C6G5</accession>
<evidence type="ECO:0000256" key="9">
    <source>
        <dbReference type="ARBA" id="ARBA00023170"/>
    </source>
</evidence>
<keyword evidence="9" id="KW-0675">Receptor</keyword>
<reference evidence="12 13" key="1">
    <citation type="journal article" date="2024" name="G3 (Bethesda)">
        <title>Genome assembly of Hibiscus sabdariffa L. provides insights into metabolisms of medicinal natural products.</title>
        <authorList>
            <person name="Kim T."/>
        </authorList>
    </citation>
    <scope>NUCLEOTIDE SEQUENCE [LARGE SCALE GENOMIC DNA]</scope>
    <source>
        <strain evidence="12">TK-2024</strain>
        <tissue evidence="12">Old leaves</tissue>
    </source>
</reference>
<proteinExistence type="inferred from homology"/>
<evidence type="ECO:0000256" key="6">
    <source>
        <dbReference type="ARBA" id="ARBA00022737"/>
    </source>
</evidence>
<evidence type="ECO:0000256" key="3">
    <source>
        <dbReference type="ARBA" id="ARBA00022475"/>
    </source>
</evidence>
<feature type="domain" description="Disease resistance R13L4/SHOC-2-like LRR" evidence="11">
    <location>
        <begin position="21"/>
        <end position="139"/>
    </location>
</feature>
<dbReference type="Proteomes" id="UP001472677">
    <property type="component" value="Unassembled WGS sequence"/>
</dbReference>
<evidence type="ECO:0000313" key="13">
    <source>
        <dbReference type="Proteomes" id="UP001472677"/>
    </source>
</evidence>
<name>A0ABR2C6G5_9ROSI</name>
<evidence type="ECO:0000256" key="2">
    <source>
        <dbReference type="ARBA" id="ARBA00009592"/>
    </source>
</evidence>
<sequence>MLAARWIGVTCGSRHHRVIALNLSSMDLTGTIPSQLGNLSFLVSLNIRYNSFHGSLPFELTNLHRLRHLNFGKKSFSGELCGVIPSSLGNLSKLEQLVLYNNHFKGQLPISIGNLSNLKWLYLHNNSFSEMVTENLASSGVAGASFLMFIYSLDYAQIHLANDAKSTKKGGERQFNDLYFATKATEMP</sequence>
<gene>
    <name evidence="12" type="ORF">V6N12_057416</name>
</gene>
<keyword evidence="8" id="KW-0472">Membrane</keyword>
<dbReference type="Gene3D" id="3.80.10.10">
    <property type="entry name" value="Ribonuclease Inhibitor"/>
    <property type="match status" value="2"/>
</dbReference>
<dbReference type="InterPro" id="IPR032675">
    <property type="entry name" value="LRR_dom_sf"/>
</dbReference>
<keyword evidence="5" id="KW-0732">Signal</keyword>
<evidence type="ECO:0000256" key="5">
    <source>
        <dbReference type="ARBA" id="ARBA00022729"/>
    </source>
</evidence>
<dbReference type="PANTHER" id="PTHR48052">
    <property type="entry name" value="UNNAMED PRODUCT"/>
    <property type="match status" value="1"/>
</dbReference>
<comment type="caution">
    <text evidence="12">The sequence shown here is derived from an EMBL/GenBank/DDBJ whole genome shotgun (WGS) entry which is preliminary data.</text>
</comment>
<keyword evidence="13" id="KW-1185">Reference proteome</keyword>